<organism evidence="2">
    <name type="scientific">viral metagenome</name>
    <dbReference type="NCBI Taxonomy" id="1070528"/>
    <lineage>
        <taxon>unclassified sequences</taxon>
        <taxon>metagenomes</taxon>
        <taxon>organismal metagenomes</taxon>
    </lineage>
</organism>
<reference evidence="2" key="1">
    <citation type="journal article" date="2020" name="Nature">
        <title>Giant virus diversity and host interactions through global metagenomics.</title>
        <authorList>
            <person name="Schulz F."/>
            <person name="Roux S."/>
            <person name="Paez-Espino D."/>
            <person name="Jungbluth S."/>
            <person name="Walsh D.A."/>
            <person name="Denef V.J."/>
            <person name="McMahon K.D."/>
            <person name="Konstantinidis K.T."/>
            <person name="Eloe-Fadrosh E.A."/>
            <person name="Kyrpides N.C."/>
            <person name="Woyke T."/>
        </authorList>
    </citation>
    <scope>NUCLEOTIDE SEQUENCE</scope>
    <source>
        <strain evidence="2">GVMAG-S-1101172-89</strain>
    </source>
</reference>
<dbReference type="PROSITE" id="PS51688">
    <property type="entry name" value="ICA"/>
    <property type="match status" value="1"/>
</dbReference>
<sequence>MPSYIVTASTSVVLVDTSVLTAGQAAIVLLSSQTPAGRTVTIRDSLGNLSSPQSIIVSTTNGIRFTDGTSSIVVSNPFASLTVSSKDANTWNIINTFAFPLGQTVANVRSLTTSTITGGNASITGVLSSQQLTTSSLVANSTSQVFGPLFASTLVVGTTNPASPPYQTNPGYAAYIMGNSFISSNAYVGGNLSVGGAVTFTSTVNITGSLNINNRLNVTGYTTFQGPVTVSGAGFIEAQSIQTQSTLNVIGLTTFNSALLVNSSIQIGTTLTANTIQTSSLQVTGGAAGLIQFGNGPILRTQGSNLIITSGIFTPSLSTTTLLATLGISTTNLCVTSSIHADGVSHFNLSSTAIINPNGSLITGAIQTNTLEVSNSIVANSFIASTFTTSSCFVQDSIQTLSPTSFISTGILTASSINVNTISTGNLVINSINTPQIQVSTLQVSRSIVCSPLVSTINFTSATIDNSHGVIQTSSFNASSITASSLIFQNGLFQTPNPFVISAPITTFDSALTNTLVTSTLQTSTFTTTRLTVGTAVTTGSLGPDFFYSTIGGPSTNISISGGPGNYLEPFILSNVVPFAQDPTDPYTSYSYFQVDYKGNPPPAGTAIQYTVNFFWGGEINSYVRLANGQGPSFYGANASDQSATGILNLSSFSVEGFLYGSSRYYVTFNYTFNPAASYIDSNAVVEFNTGRLNWNYSLNGTTIQNALNDMSIRNVYYYGSLNFASDPRIKENIQDADLKTCYDTIAALPLRTYKYNADYCSTFQITQEERFGFLATDLLPHFPKSVHESDTVFPAISTPLLTIDTAQVEMAHLGATKYIMEELERLEGILEKLQPSM</sequence>
<feature type="domain" description="Peptidase S74" evidence="1">
    <location>
        <begin position="726"/>
        <end position="831"/>
    </location>
</feature>
<dbReference type="InterPro" id="IPR030392">
    <property type="entry name" value="S74_ICA"/>
</dbReference>
<dbReference type="Pfam" id="PF13884">
    <property type="entry name" value="Peptidase_S74"/>
    <property type="match status" value="1"/>
</dbReference>
<name>A0A6C0K3C1_9ZZZZ</name>
<proteinExistence type="predicted"/>
<dbReference type="EMBL" id="MN740808">
    <property type="protein sequence ID" value="QHU12565.1"/>
    <property type="molecule type" value="Genomic_DNA"/>
</dbReference>
<protein>
    <recommendedName>
        <fullName evidence="1">Peptidase S74 domain-containing protein</fullName>
    </recommendedName>
</protein>
<dbReference type="AlphaFoldDB" id="A0A6C0K3C1"/>
<dbReference type="SUPFAM" id="SSF51161">
    <property type="entry name" value="Trimeric LpxA-like enzymes"/>
    <property type="match status" value="1"/>
</dbReference>
<evidence type="ECO:0000259" key="1">
    <source>
        <dbReference type="PROSITE" id="PS51688"/>
    </source>
</evidence>
<dbReference type="InterPro" id="IPR011004">
    <property type="entry name" value="Trimer_LpxA-like_sf"/>
</dbReference>
<evidence type="ECO:0000313" key="2">
    <source>
        <dbReference type="EMBL" id="QHU12565.1"/>
    </source>
</evidence>
<accession>A0A6C0K3C1</accession>